<keyword evidence="9" id="KW-1185">Reference proteome</keyword>
<feature type="domain" description="RRM" evidence="7">
    <location>
        <begin position="11"/>
        <end position="89"/>
    </location>
</feature>
<dbReference type="FunFam" id="3.30.70.330:FF:000091">
    <property type="entry name" value="Polyadenylate-binding protein"/>
    <property type="match status" value="1"/>
</dbReference>
<dbReference type="SMART" id="SM00360">
    <property type="entry name" value="RRM"/>
    <property type="match status" value="4"/>
</dbReference>
<dbReference type="CDD" id="cd12378">
    <property type="entry name" value="RRM1_I_PABPs"/>
    <property type="match status" value="1"/>
</dbReference>
<dbReference type="CDD" id="cd12380">
    <property type="entry name" value="RRM3_I_PABPs"/>
    <property type="match status" value="1"/>
</dbReference>
<dbReference type="PROSITE" id="PS50102">
    <property type="entry name" value="RRM"/>
    <property type="match status" value="4"/>
</dbReference>
<evidence type="ECO:0000256" key="6">
    <source>
        <dbReference type="PROSITE-ProRule" id="PRU00176"/>
    </source>
</evidence>
<sequence>MMVMVMMSRKASLYVGDLDASVTEAMLYEKLSPTGPILSVRVCRDKLTGCSLGYAYVNFERPEDAERVLDTMNFDVMNGKPMRMMWCQRDPSLRKSGVGNIFIKNLEKSMSSEALLDIFSPFGSILSCKVSCDENGSKGFGFVHFETLEAAEKAISRLDGMLINDQKVFVGHFKSRREREAEVKERAKEFTNVYIKNFGSELDNNSLYEMFSEFGRIVSTRVMTDESGNSRGFGFVDFERHSYAQKAVQELNGAELKGRRLYVGRAQKRRERQAELKRMFEKMKQERLALYQGVNLYVKNLSDCVDCEVLHKEFSPYGTITSCKVMTAGGRSRGFGFVCFSSPEEATKAVSEMNGRIIANKPLYVALAQRKKERQAHLMDQNMSRKAMFQRQNLQPYTTIYHPNSTSGFFMTPQVAPQVQSCPQWELPGVSSQSTHAHPHWSSASGFIHGVTSVNLQTPQMLQPDVYLQSQSNNSDLFHFLQSHDSLSSKVNDAMGVFKVSQMMETLHL</sequence>
<dbReference type="InterPro" id="IPR034364">
    <property type="entry name" value="PABP_RRM1"/>
</dbReference>
<dbReference type="FunFam" id="3.30.70.330:FF:000003">
    <property type="entry name" value="Polyadenylate-binding protein"/>
    <property type="match status" value="1"/>
</dbReference>
<dbReference type="InterPro" id="IPR012677">
    <property type="entry name" value="Nucleotide-bd_a/b_plait_sf"/>
</dbReference>
<dbReference type="CDD" id="cd12379">
    <property type="entry name" value="RRM2_I_PABPs"/>
    <property type="match status" value="1"/>
</dbReference>
<feature type="domain" description="RRM" evidence="7">
    <location>
        <begin position="294"/>
        <end position="370"/>
    </location>
</feature>
<dbReference type="PANTHER" id="PTHR24012">
    <property type="entry name" value="RNA BINDING PROTEIN"/>
    <property type="match status" value="1"/>
</dbReference>
<dbReference type="EMBL" id="JAFHDT010000008">
    <property type="protein sequence ID" value="KAI7806461.1"/>
    <property type="molecule type" value="Genomic_DNA"/>
</dbReference>
<dbReference type="AlphaFoldDB" id="A0A9W7WQJ9"/>
<feature type="domain" description="RRM" evidence="7">
    <location>
        <begin position="99"/>
        <end position="175"/>
    </location>
</feature>
<protein>
    <recommendedName>
        <fullName evidence="5">Polyadenylate-binding protein 5</fullName>
    </recommendedName>
</protein>
<evidence type="ECO:0000256" key="1">
    <source>
        <dbReference type="ARBA" id="ARBA00008557"/>
    </source>
</evidence>
<comment type="similarity">
    <text evidence="1">Belongs to the polyadenylate-binding protein type-1 family.</text>
</comment>
<dbReference type="InterPro" id="IPR003954">
    <property type="entry name" value="RRM_euk-type"/>
</dbReference>
<dbReference type="SMART" id="SM00361">
    <property type="entry name" value="RRM_1"/>
    <property type="match status" value="4"/>
</dbReference>
<keyword evidence="2" id="KW-0677">Repeat</keyword>
<dbReference type="InterPro" id="IPR035979">
    <property type="entry name" value="RBD_domain_sf"/>
</dbReference>
<proteinExistence type="inferred from homology"/>
<dbReference type="InterPro" id="IPR045305">
    <property type="entry name" value="RRM2_I_PABPs"/>
</dbReference>
<dbReference type="FunFam" id="3.30.70.330:FF:000049">
    <property type="entry name" value="Polyadenylate-binding protein"/>
    <property type="match status" value="1"/>
</dbReference>
<dbReference type="Gene3D" id="3.30.70.330">
    <property type="match status" value="4"/>
</dbReference>
<organism evidence="8 9">
    <name type="scientific">Triplophysa rosa</name>
    <name type="common">Cave loach</name>
    <dbReference type="NCBI Taxonomy" id="992332"/>
    <lineage>
        <taxon>Eukaryota</taxon>
        <taxon>Metazoa</taxon>
        <taxon>Chordata</taxon>
        <taxon>Craniata</taxon>
        <taxon>Vertebrata</taxon>
        <taxon>Euteleostomi</taxon>
        <taxon>Actinopterygii</taxon>
        <taxon>Neopterygii</taxon>
        <taxon>Teleostei</taxon>
        <taxon>Ostariophysi</taxon>
        <taxon>Cypriniformes</taxon>
        <taxon>Nemacheilidae</taxon>
        <taxon>Triplophysa</taxon>
    </lineage>
</organism>
<comment type="function">
    <text evidence="4">Binds the poly(A) tail of mRNA. May be involved in cytoplasmic regulatory processes of mRNA metabolism. Can probably bind to cytoplasmic RNA sequences other than poly(A) in vivo.</text>
</comment>
<dbReference type="OrthoDB" id="19742at2759"/>
<evidence type="ECO:0000313" key="9">
    <source>
        <dbReference type="Proteomes" id="UP001059041"/>
    </source>
</evidence>
<dbReference type="GO" id="GO:0003723">
    <property type="term" value="F:RNA binding"/>
    <property type="evidence" value="ECO:0007669"/>
    <property type="project" value="UniProtKB-UniRule"/>
</dbReference>
<name>A0A9W7WQJ9_TRIRA</name>
<accession>A0A9W7WQJ9</accession>
<evidence type="ECO:0000256" key="2">
    <source>
        <dbReference type="ARBA" id="ARBA00022737"/>
    </source>
</evidence>
<reference evidence="8" key="1">
    <citation type="submission" date="2021-02" db="EMBL/GenBank/DDBJ databases">
        <title>Comparative genomics reveals that relaxation of natural selection precedes convergent phenotypic evolution of cavefish.</title>
        <authorList>
            <person name="Peng Z."/>
        </authorList>
    </citation>
    <scope>NUCLEOTIDE SEQUENCE</scope>
    <source>
        <tissue evidence="8">Muscle</tissue>
    </source>
</reference>
<keyword evidence="3 6" id="KW-0694">RNA-binding</keyword>
<dbReference type="InterPro" id="IPR000504">
    <property type="entry name" value="RRM_dom"/>
</dbReference>
<dbReference type="Pfam" id="PF00076">
    <property type="entry name" value="RRM_1"/>
    <property type="match status" value="4"/>
</dbReference>
<evidence type="ECO:0000256" key="5">
    <source>
        <dbReference type="ARBA" id="ARBA00044071"/>
    </source>
</evidence>
<comment type="caution">
    <text evidence="8">The sequence shown here is derived from an EMBL/GenBank/DDBJ whole genome shotgun (WGS) entry which is preliminary data.</text>
</comment>
<dbReference type="InterPro" id="IPR006515">
    <property type="entry name" value="PABP_1234"/>
</dbReference>
<feature type="domain" description="RRM" evidence="7">
    <location>
        <begin position="191"/>
        <end position="268"/>
    </location>
</feature>
<dbReference type="CDD" id="cd12381">
    <property type="entry name" value="RRM4_I_PABPs"/>
    <property type="match status" value="1"/>
</dbReference>
<dbReference type="NCBIfam" id="TIGR01628">
    <property type="entry name" value="PABP-1234"/>
    <property type="match status" value="1"/>
</dbReference>
<evidence type="ECO:0000256" key="4">
    <source>
        <dbReference type="ARBA" id="ARBA00043929"/>
    </source>
</evidence>
<evidence type="ECO:0000259" key="7">
    <source>
        <dbReference type="PROSITE" id="PS50102"/>
    </source>
</evidence>
<gene>
    <name evidence="8" type="ORF">IRJ41_006381</name>
</gene>
<dbReference type="FunFam" id="3.30.70.330:FF:000234">
    <property type="entry name" value="Polyadenylate-binding protein 5"/>
    <property type="match status" value="1"/>
</dbReference>
<dbReference type="Proteomes" id="UP001059041">
    <property type="component" value="Linkage Group LG8"/>
</dbReference>
<dbReference type="SUPFAM" id="SSF54928">
    <property type="entry name" value="RNA-binding domain, RBD"/>
    <property type="match status" value="2"/>
</dbReference>
<evidence type="ECO:0000313" key="8">
    <source>
        <dbReference type="EMBL" id="KAI7806461.1"/>
    </source>
</evidence>
<evidence type="ECO:0000256" key="3">
    <source>
        <dbReference type="ARBA" id="ARBA00022884"/>
    </source>
</evidence>